<evidence type="ECO:0000256" key="2">
    <source>
        <dbReference type="ARBA" id="ARBA00007935"/>
    </source>
</evidence>
<evidence type="ECO:0000313" key="9">
    <source>
        <dbReference type="EMBL" id="RBO94004.1"/>
    </source>
</evidence>
<proteinExistence type="inferred from homology"/>
<evidence type="ECO:0000256" key="1">
    <source>
        <dbReference type="ARBA" id="ARBA00004651"/>
    </source>
</evidence>
<dbReference type="AlphaFoldDB" id="A0A366DXJ2"/>
<dbReference type="GO" id="GO:0022857">
    <property type="term" value="F:transmembrane transporter activity"/>
    <property type="evidence" value="ECO:0007669"/>
    <property type="project" value="InterPro"/>
</dbReference>
<comment type="caution">
    <text evidence="9">The sequence shown here is derived from an EMBL/GenBank/DDBJ whole genome shotgun (WGS) entry which is preliminary data.</text>
</comment>
<evidence type="ECO:0000256" key="5">
    <source>
        <dbReference type="ARBA" id="ARBA00022692"/>
    </source>
</evidence>
<protein>
    <submittedName>
        <fullName evidence="9">FecCD transport family protein</fullName>
    </submittedName>
</protein>
<feature type="transmembrane region" description="Helical" evidence="8">
    <location>
        <begin position="17"/>
        <end position="35"/>
    </location>
</feature>
<dbReference type="Gene3D" id="1.10.3470.10">
    <property type="entry name" value="ABC transporter involved in vitamin B12 uptake, BtuC"/>
    <property type="match status" value="1"/>
</dbReference>
<dbReference type="InterPro" id="IPR000522">
    <property type="entry name" value="ABC_transptr_permease_BtuC"/>
</dbReference>
<dbReference type="InterPro" id="IPR037294">
    <property type="entry name" value="ABC_BtuC-like"/>
</dbReference>
<dbReference type="Proteomes" id="UP000252586">
    <property type="component" value="Unassembled WGS sequence"/>
</dbReference>
<dbReference type="Pfam" id="PF01032">
    <property type="entry name" value="FecCD"/>
    <property type="match status" value="1"/>
</dbReference>
<evidence type="ECO:0000256" key="4">
    <source>
        <dbReference type="ARBA" id="ARBA00022475"/>
    </source>
</evidence>
<dbReference type="SUPFAM" id="SSF81345">
    <property type="entry name" value="ABC transporter involved in vitamin B12 uptake, BtuC"/>
    <property type="match status" value="1"/>
</dbReference>
<dbReference type="EMBL" id="QNRE01000002">
    <property type="protein sequence ID" value="RBO94004.1"/>
    <property type="molecule type" value="Genomic_DNA"/>
</dbReference>
<dbReference type="GO" id="GO:0005886">
    <property type="term" value="C:plasma membrane"/>
    <property type="evidence" value="ECO:0007669"/>
    <property type="project" value="UniProtKB-SubCell"/>
</dbReference>
<reference evidence="9 10" key="1">
    <citation type="submission" date="2018-06" db="EMBL/GenBank/DDBJ databases">
        <title>Genomic Encyclopedia of Type Strains, Phase IV (KMG-IV): sequencing the most valuable type-strain genomes for metagenomic binning, comparative biology and taxonomic classification.</title>
        <authorList>
            <person name="Goeker M."/>
        </authorList>
    </citation>
    <scope>NUCLEOTIDE SEQUENCE [LARGE SCALE GENOMIC DNA]</scope>
    <source>
        <strain evidence="9 10">DSM 44599</strain>
    </source>
</reference>
<keyword evidence="7 8" id="KW-0472">Membrane</keyword>
<sequence length="45" mass="4979">MVWVDLLARTLVAPRELPLGVLTALLGVPVFIVLMRRRGYVFGGI</sequence>
<keyword evidence="5 8" id="KW-0812">Transmembrane</keyword>
<comment type="similarity">
    <text evidence="2">Belongs to the binding-protein-dependent transport system permease family. FecCD subfamily.</text>
</comment>
<keyword evidence="6 8" id="KW-1133">Transmembrane helix</keyword>
<keyword evidence="10" id="KW-1185">Reference proteome</keyword>
<keyword evidence="4" id="KW-1003">Cell membrane</keyword>
<comment type="subcellular location">
    <subcellularLocation>
        <location evidence="1">Cell membrane</location>
        <topology evidence="1">Multi-pass membrane protein</topology>
    </subcellularLocation>
</comment>
<evidence type="ECO:0000256" key="3">
    <source>
        <dbReference type="ARBA" id="ARBA00022448"/>
    </source>
</evidence>
<dbReference type="RefSeq" id="WP_232331578.1">
    <property type="nucleotide sequence ID" value="NZ_QNRE01000002.1"/>
</dbReference>
<name>A0A366DXJ2_9NOCA</name>
<keyword evidence="3" id="KW-0813">Transport</keyword>
<organism evidence="9 10">
    <name type="scientific">Nocardia puris</name>
    <dbReference type="NCBI Taxonomy" id="208602"/>
    <lineage>
        <taxon>Bacteria</taxon>
        <taxon>Bacillati</taxon>
        <taxon>Actinomycetota</taxon>
        <taxon>Actinomycetes</taxon>
        <taxon>Mycobacteriales</taxon>
        <taxon>Nocardiaceae</taxon>
        <taxon>Nocardia</taxon>
    </lineage>
</organism>
<gene>
    <name evidence="9" type="ORF">DFR74_102424</name>
</gene>
<evidence type="ECO:0000256" key="8">
    <source>
        <dbReference type="SAM" id="Phobius"/>
    </source>
</evidence>
<evidence type="ECO:0000256" key="7">
    <source>
        <dbReference type="ARBA" id="ARBA00023136"/>
    </source>
</evidence>
<accession>A0A366DXJ2</accession>
<evidence type="ECO:0000313" key="10">
    <source>
        <dbReference type="Proteomes" id="UP000252586"/>
    </source>
</evidence>
<dbReference type="STRING" id="1210090.GCA_001613185_00200"/>
<evidence type="ECO:0000256" key="6">
    <source>
        <dbReference type="ARBA" id="ARBA00022989"/>
    </source>
</evidence>